<name>A0ABV6SAF7_9SPHN</name>
<keyword evidence="1" id="KW-0732">Signal</keyword>
<comment type="caution">
    <text evidence="2">The sequence shown here is derived from an EMBL/GenBank/DDBJ whole genome shotgun (WGS) entry which is preliminary data.</text>
</comment>
<proteinExistence type="predicted"/>
<organism evidence="2 3">
    <name type="scientific">Novosphingobium clariflavum</name>
    <dbReference type="NCBI Taxonomy" id="2029884"/>
    <lineage>
        <taxon>Bacteria</taxon>
        <taxon>Pseudomonadati</taxon>
        <taxon>Pseudomonadota</taxon>
        <taxon>Alphaproteobacteria</taxon>
        <taxon>Sphingomonadales</taxon>
        <taxon>Sphingomonadaceae</taxon>
        <taxon>Novosphingobium</taxon>
    </lineage>
</organism>
<evidence type="ECO:0008006" key="4">
    <source>
        <dbReference type="Google" id="ProtNLM"/>
    </source>
</evidence>
<keyword evidence="3" id="KW-1185">Reference proteome</keyword>
<gene>
    <name evidence="2" type="ORF">ACFFF8_16570</name>
</gene>
<evidence type="ECO:0000256" key="1">
    <source>
        <dbReference type="SAM" id="SignalP"/>
    </source>
</evidence>
<accession>A0ABV6SAF7</accession>
<dbReference type="EMBL" id="JBHLTM010000061">
    <property type="protein sequence ID" value="MFC0686204.1"/>
    <property type="molecule type" value="Genomic_DNA"/>
</dbReference>
<dbReference type="Proteomes" id="UP001589858">
    <property type="component" value="Unassembled WGS sequence"/>
</dbReference>
<feature type="chain" id="PRO_5045258357" description="DUF11 domain-containing protein" evidence="1">
    <location>
        <begin position="25"/>
        <end position="156"/>
    </location>
</feature>
<dbReference type="RefSeq" id="WP_267218910.1">
    <property type="nucleotide sequence ID" value="NZ_JAPCWC010000002.1"/>
</dbReference>
<reference evidence="2 3" key="1">
    <citation type="submission" date="2024-09" db="EMBL/GenBank/DDBJ databases">
        <authorList>
            <person name="Sun Q."/>
            <person name="Mori K."/>
        </authorList>
    </citation>
    <scope>NUCLEOTIDE SEQUENCE [LARGE SCALE GENOMIC DNA]</scope>
    <source>
        <strain evidence="2 3">CICC 11035S</strain>
    </source>
</reference>
<sequence length="156" mass="16355">MNRHLPASLSALAFSLALSVAASAAEPVSLKGDVQVERTVTANGTTKTVLAPPTTVVPGDRLLFTTRYSNDGDKPVDSFVVTNPLPAPVRLAAEEAGYEVSVDGGRTFGRLAALTVADAAGVRRAAQLEDVTHIRWTLAHLAPRASGALEYHAVVR</sequence>
<evidence type="ECO:0000313" key="3">
    <source>
        <dbReference type="Proteomes" id="UP001589858"/>
    </source>
</evidence>
<feature type="signal peptide" evidence="1">
    <location>
        <begin position="1"/>
        <end position="24"/>
    </location>
</feature>
<evidence type="ECO:0000313" key="2">
    <source>
        <dbReference type="EMBL" id="MFC0686204.1"/>
    </source>
</evidence>
<protein>
    <recommendedName>
        <fullName evidence="4">DUF11 domain-containing protein</fullName>
    </recommendedName>
</protein>